<gene>
    <name evidence="2" type="ORF">RVR_4340</name>
</gene>
<reference evidence="2 3" key="4">
    <citation type="journal article" date="2020" name="Sci. Rep.">
        <title>beta-carboline chemical signals induce reveromycin production through a LuxR family regulator in Streptomyces sp. SN-593.</title>
        <authorList>
            <person name="Panthee S."/>
            <person name="Kito N."/>
            <person name="Hayashi T."/>
            <person name="Shimizu T."/>
            <person name="Ishikawa J."/>
            <person name="Hamamoto H."/>
            <person name="Osada H."/>
            <person name="Takahashi S."/>
        </authorList>
    </citation>
    <scope>NUCLEOTIDE SEQUENCE [LARGE SCALE GENOMIC DNA]</scope>
    <source>
        <strain evidence="2 3">SN-593</strain>
    </source>
</reference>
<feature type="region of interest" description="Disordered" evidence="1">
    <location>
        <begin position="1"/>
        <end position="37"/>
    </location>
</feature>
<accession>A0A7U3VP19</accession>
<name>A0A7U3VP19_9ACTN</name>
<organism evidence="2 3">
    <name type="scientific">Actinacidiphila reveromycinica</name>
    <dbReference type="NCBI Taxonomy" id="659352"/>
    <lineage>
        <taxon>Bacteria</taxon>
        <taxon>Bacillati</taxon>
        <taxon>Actinomycetota</taxon>
        <taxon>Actinomycetes</taxon>
        <taxon>Kitasatosporales</taxon>
        <taxon>Streptomycetaceae</taxon>
        <taxon>Actinacidiphila</taxon>
    </lineage>
</organism>
<dbReference type="EMBL" id="AP018365">
    <property type="protein sequence ID" value="BBA98229.1"/>
    <property type="molecule type" value="Genomic_DNA"/>
</dbReference>
<evidence type="ECO:0000256" key="1">
    <source>
        <dbReference type="SAM" id="MobiDB-lite"/>
    </source>
</evidence>
<evidence type="ECO:0000313" key="2">
    <source>
        <dbReference type="EMBL" id="BBA98229.1"/>
    </source>
</evidence>
<reference evidence="2 3" key="2">
    <citation type="journal article" date="2011" name="J. Antibiot.">
        <title>Furaquinocins I and J: novel polyketide isoprenoid hybrid compounds from Streptomyces reveromyceticus SN-593.</title>
        <authorList>
            <person name="Panthee S."/>
            <person name="Takahashi S."/>
            <person name="Takagi H."/>
            <person name="Nogawa T."/>
            <person name="Oowada E."/>
            <person name="Uramoto M."/>
            <person name="Osada H."/>
        </authorList>
    </citation>
    <scope>NUCLEOTIDE SEQUENCE [LARGE SCALE GENOMIC DNA]</scope>
    <source>
        <strain evidence="2 3">SN-593</strain>
    </source>
</reference>
<dbReference type="AlphaFoldDB" id="A0A7U3VP19"/>
<evidence type="ECO:0000313" key="3">
    <source>
        <dbReference type="Proteomes" id="UP000595703"/>
    </source>
</evidence>
<reference evidence="2 3" key="1">
    <citation type="journal article" date="2010" name="J. Bacteriol.">
        <title>Biochemical characterization of a novel indole prenyltransferase from Streptomyces sp. SN-593.</title>
        <authorList>
            <person name="Takahashi S."/>
            <person name="Takagi H."/>
            <person name="Toyoda A."/>
            <person name="Uramoto M."/>
            <person name="Nogawa T."/>
            <person name="Ueki M."/>
            <person name="Sakaki Y."/>
            <person name="Osada H."/>
        </authorList>
    </citation>
    <scope>NUCLEOTIDE SEQUENCE [LARGE SCALE GENOMIC DNA]</scope>
    <source>
        <strain evidence="2 3">SN-593</strain>
    </source>
</reference>
<reference evidence="2 3" key="3">
    <citation type="journal article" date="2011" name="Nat. Chem. Biol.">
        <title>Reveromycin A biosynthesis uses RevG and RevJ for stereospecific spiroacetal formation.</title>
        <authorList>
            <person name="Takahashi S."/>
            <person name="Toyoda A."/>
            <person name="Sekiyama Y."/>
            <person name="Takagi H."/>
            <person name="Nogawa T."/>
            <person name="Uramoto M."/>
            <person name="Suzuki R."/>
            <person name="Koshino H."/>
            <person name="Kumano T."/>
            <person name="Panthee S."/>
            <person name="Dairi T."/>
            <person name="Ishikawa J."/>
            <person name="Ikeda H."/>
            <person name="Sakaki Y."/>
            <person name="Osada H."/>
        </authorList>
    </citation>
    <scope>NUCLEOTIDE SEQUENCE [LARGE SCALE GENOMIC DNA]</scope>
    <source>
        <strain evidence="2 3">SN-593</strain>
    </source>
</reference>
<proteinExistence type="predicted"/>
<keyword evidence="3" id="KW-1185">Reference proteome</keyword>
<dbReference type="KEGG" id="arev:RVR_4340"/>
<dbReference type="Proteomes" id="UP000595703">
    <property type="component" value="Chromosome"/>
</dbReference>
<sequence>MPRHPLLTPDAHPKVPPRPPGSGEPGSGGAKPGRLRRLRHPLVVADEDVRRITQHLRAGHVDGVERARPATDADGRPAGQVVVTRRFHRTTPSVRAGNQIL</sequence>
<protein>
    <submittedName>
        <fullName evidence="2">Uncharacterized protein</fullName>
    </submittedName>
</protein>